<dbReference type="Proteomes" id="UP000199372">
    <property type="component" value="Unassembled WGS sequence"/>
</dbReference>
<dbReference type="OrthoDB" id="7835085at2"/>
<dbReference type="RefSeq" id="WP_091845146.1">
    <property type="nucleotide sequence ID" value="NZ_FOCM01000003.1"/>
</dbReference>
<evidence type="ECO:0008006" key="3">
    <source>
        <dbReference type="Google" id="ProtNLM"/>
    </source>
</evidence>
<evidence type="ECO:0000313" key="1">
    <source>
        <dbReference type="EMBL" id="SEN32622.1"/>
    </source>
</evidence>
<accession>A0A1H8FLP9</accession>
<proteinExistence type="predicted"/>
<organism evidence="1 2">
    <name type="scientific">Palleronia pelagia</name>
    <dbReference type="NCBI Taxonomy" id="387096"/>
    <lineage>
        <taxon>Bacteria</taxon>
        <taxon>Pseudomonadati</taxon>
        <taxon>Pseudomonadota</taxon>
        <taxon>Alphaproteobacteria</taxon>
        <taxon>Rhodobacterales</taxon>
        <taxon>Roseobacteraceae</taxon>
        <taxon>Palleronia</taxon>
    </lineage>
</organism>
<name>A0A1H8FLP9_9RHOB</name>
<protein>
    <recommendedName>
        <fullName evidence="3">Polysaccharide pyruvyl transferase</fullName>
    </recommendedName>
</protein>
<keyword evidence="2" id="KW-1185">Reference proteome</keyword>
<gene>
    <name evidence="1" type="ORF">SAMN04488011_103385</name>
</gene>
<sequence length="246" mass="26555">MLDAAFQHLRGTGNVGDDACCPAAYFDFGETVVQGYGQPMPAARLAIFGGGQTFRQAAQGVILDSPAARHRVVWGVGITARQARSFDFDLMRGSAALVGSRVKDTPGCDFVPCVSAMSPRLDTPSPARVPVVLFWHAGKSDALARPAHVPARSNQGVTLAQAIEFLAMGETVVTNSYHGTFWAMCLGRKVLCLPFSDKFDGFLDAPATAAPEHWPDHLRRARRHGETLDHARAANRGFHDRVMNLA</sequence>
<dbReference type="AlphaFoldDB" id="A0A1H8FLP9"/>
<evidence type="ECO:0000313" key="2">
    <source>
        <dbReference type="Proteomes" id="UP000199372"/>
    </source>
</evidence>
<reference evidence="2" key="1">
    <citation type="submission" date="2016-10" db="EMBL/GenBank/DDBJ databases">
        <authorList>
            <person name="Varghese N."/>
            <person name="Submissions S."/>
        </authorList>
    </citation>
    <scope>NUCLEOTIDE SEQUENCE [LARGE SCALE GENOMIC DNA]</scope>
    <source>
        <strain evidence="2">DSM 26893</strain>
    </source>
</reference>
<dbReference type="EMBL" id="FOCM01000003">
    <property type="protein sequence ID" value="SEN32622.1"/>
    <property type="molecule type" value="Genomic_DNA"/>
</dbReference>